<dbReference type="GO" id="GO:0046872">
    <property type="term" value="F:metal ion binding"/>
    <property type="evidence" value="ECO:0007669"/>
    <property type="project" value="UniProtKB-KW"/>
</dbReference>
<evidence type="ECO:0000256" key="11">
    <source>
        <dbReference type="ARBA" id="ARBA00023014"/>
    </source>
</evidence>
<dbReference type="InterPro" id="IPR004192">
    <property type="entry name" value="Rieske_TM"/>
</dbReference>
<keyword evidence="5" id="KW-0812">Transmembrane</keyword>
<evidence type="ECO:0000256" key="16">
    <source>
        <dbReference type="HAMAP-Rule" id="MF_03004"/>
    </source>
</evidence>
<accession>A0A6H5IBZ3</accession>
<reference evidence="20 21" key="1">
    <citation type="submission" date="2020-02" db="EMBL/GenBank/DDBJ databases">
        <authorList>
            <person name="Ferguson B K."/>
        </authorList>
    </citation>
    <scope>NUCLEOTIDE SEQUENCE [LARGE SCALE GENOMIC DNA]</scope>
</reference>
<dbReference type="InterPro" id="IPR016650">
    <property type="entry name" value="eIF3e"/>
</dbReference>
<dbReference type="InterPro" id="IPR006317">
    <property type="entry name" value="Ubiquinol_cyt_c_Rdtase_Fe-S-su"/>
</dbReference>
<dbReference type="Pfam" id="PF02921">
    <property type="entry name" value="UCR_TM"/>
    <property type="match status" value="1"/>
</dbReference>
<keyword evidence="12" id="KW-0472">Membrane</keyword>
<dbReference type="HAMAP" id="MF_03004">
    <property type="entry name" value="eIF3e"/>
    <property type="match status" value="1"/>
</dbReference>
<sequence length="581" mass="66885">MRVPDFDDYRKDSTKCPERRNRDTADDRKLEAYAPTFVASVAGVYAAKTVVTQLLSSMAASKDVLAAAKTEVDLSNIPEGKVQVIKWQGRPVFVYHRSQELIDQERAMDVGQLRDPQPDEARSQRPDWVILIGICTHLGCVPIPNAGSVPGGFFCPCHGSHFDTAGRVRKGPAPKNLEIPPYEFTDDTSLNFDENELLQAKLDTLSKTNMIDYLIDVKKQVYPDIDVPEEMKARRQEILTELQRLQEKNKTVLQLINDEKLMKKMESMRDSKTLIKFLSEEADCGNYQVSSSYLYFYMLVFPTSDKNYLNALWGKLASEILTQEWDTALEDINKVREYIDNMGNNNPPQVLQQRTWLIHWSLFVFFNHIKGRDMIIDMLLYRPHYLNAIQTSCPHVLRYLAAAVIVNRSRRSALKDLVKVIQQESYTYKDPITEFLEHLYVNFDFDGARQKLQECQIVLCNDFFLIALLNEFVENARLMIFETFCRIHQCISIQMLAEKLNMEVDLAECWIVNLIRNARLDAKIDSKLGHVVMGGQPASPYQQLVEKIETLSVRSEALENLIERKVKAKTQDTNAVNWNYN</sequence>
<keyword evidence="11" id="KW-0411">Iron-sulfur</keyword>
<name>A0A6H5IBZ3_9HYME</name>
<evidence type="ECO:0000256" key="6">
    <source>
        <dbReference type="ARBA" id="ARBA00022714"/>
    </source>
</evidence>
<dbReference type="SUPFAM" id="SSF81502">
    <property type="entry name" value="ISP transmembrane anchor"/>
    <property type="match status" value="1"/>
</dbReference>
<dbReference type="CDD" id="cd21378">
    <property type="entry name" value="eIF3E"/>
    <property type="match status" value="1"/>
</dbReference>
<dbReference type="FunFam" id="2.102.10.10:FF:000001">
    <property type="entry name" value="Cytochrome b-c1 complex subunit Rieske, mitochondrial"/>
    <property type="match status" value="1"/>
</dbReference>
<dbReference type="GO" id="GO:0003743">
    <property type="term" value="F:translation initiation factor activity"/>
    <property type="evidence" value="ECO:0007669"/>
    <property type="project" value="UniProtKB-UniRule"/>
</dbReference>
<comment type="subcellular location">
    <subcellularLocation>
        <location evidence="16">Cytoplasm</location>
    </subcellularLocation>
    <subcellularLocation>
        <location evidence="1">Membrane</location>
        <topology evidence="1">Single-pass membrane protein</topology>
    </subcellularLocation>
</comment>
<dbReference type="InterPro" id="IPR037008">
    <property type="entry name" value="bc1_Rieske_TM_sf"/>
</dbReference>
<comment type="similarity">
    <text evidence="16">Belongs to the eIF-3 subunit E family.</text>
</comment>
<dbReference type="SMART" id="SM00088">
    <property type="entry name" value="PINT"/>
    <property type="match status" value="1"/>
</dbReference>
<dbReference type="GO" id="GO:0016020">
    <property type="term" value="C:membrane"/>
    <property type="evidence" value="ECO:0007669"/>
    <property type="project" value="UniProtKB-SubCell"/>
</dbReference>
<gene>
    <name evidence="20" type="ORF">TBRA_LOCUS4728</name>
</gene>
<keyword evidence="13" id="KW-1015">Disulfide bond</keyword>
<evidence type="ECO:0000313" key="20">
    <source>
        <dbReference type="EMBL" id="CAB0032802.1"/>
    </source>
</evidence>
<evidence type="ECO:0000256" key="2">
    <source>
        <dbReference type="ARBA" id="ARBA00010651"/>
    </source>
</evidence>
<dbReference type="InterPro" id="IPR005805">
    <property type="entry name" value="Rieske_Fe-S_prot_C"/>
</dbReference>
<keyword evidence="6" id="KW-0001">2Fe-2S</keyword>
<evidence type="ECO:0000256" key="13">
    <source>
        <dbReference type="ARBA" id="ARBA00023157"/>
    </source>
</evidence>
<keyword evidence="10" id="KW-0408">Iron</keyword>
<proteinExistence type="inferred from homology"/>
<keyword evidence="4 16" id="KW-0396">Initiation factor</keyword>
<dbReference type="GO" id="GO:0008121">
    <property type="term" value="F:quinol-cytochrome-c reductase activity"/>
    <property type="evidence" value="ECO:0007669"/>
    <property type="project" value="InterPro"/>
</dbReference>
<dbReference type="InterPro" id="IPR036922">
    <property type="entry name" value="Rieske_2Fe-2S_sf"/>
</dbReference>
<dbReference type="InterPro" id="IPR017941">
    <property type="entry name" value="Rieske_2Fe-2S"/>
</dbReference>
<keyword evidence="3 16" id="KW-0963">Cytoplasm</keyword>
<dbReference type="Gene3D" id="2.102.10.10">
    <property type="entry name" value="Rieske [2Fe-2S] iron-sulphur domain"/>
    <property type="match status" value="1"/>
</dbReference>
<dbReference type="Pfam" id="PF09440">
    <property type="entry name" value="eIF3_N"/>
    <property type="match status" value="1"/>
</dbReference>
<evidence type="ECO:0000256" key="5">
    <source>
        <dbReference type="ARBA" id="ARBA00022692"/>
    </source>
</evidence>
<dbReference type="GO" id="GO:0033290">
    <property type="term" value="C:eukaryotic 48S preinitiation complex"/>
    <property type="evidence" value="ECO:0007669"/>
    <property type="project" value="UniProtKB-UniRule"/>
</dbReference>
<feature type="domain" description="Rieske" evidence="19">
    <location>
        <begin position="92"/>
        <end position="191"/>
    </location>
</feature>
<comment type="cofactor">
    <cofactor evidence="14">
        <name>[2Fe-2S] cluster</name>
        <dbReference type="ChEBI" id="CHEBI:190135"/>
    </cofactor>
</comment>
<dbReference type="GO" id="GO:0001732">
    <property type="term" value="P:formation of cytoplasmic translation initiation complex"/>
    <property type="evidence" value="ECO:0007669"/>
    <property type="project" value="UniProtKB-UniRule"/>
</dbReference>
<evidence type="ECO:0000256" key="7">
    <source>
        <dbReference type="ARBA" id="ARBA00022723"/>
    </source>
</evidence>
<feature type="domain" description="PCI" evidence="18">
    <location>
        <begin position="367"/>
        <end position="538"/>
    </location>
</feature>
<evidence type="ECO:0000256" key="12">
    <source>
        <dbReference type="ARBA" id="ARBA00023136"/>
    </source>
</evidence>
<evidence type="ECO:0000256" key="15">
    <source>
        <dbReference type="ARBA" id="ARBA00047068"/>
    </source>
</evidence>
<dbReference type="GO" id="GO:0016282">
    <property type="term" value="C:eukaryotic 43S preinitiation complex"/>
    <property type="evidence" value="ECO:0007669"/>
    <property type="project" value="UniProtKB-UniRule"/>
</dbReference>
<dbReference type="AlphaFoldDB" id="A0A6H5IBZ3"/>
<dbReference type="SUPFAM" id="SSF46785">
    <property type="entry name" value="Winged helix' DNA-binding domain"/>
    <property type="match status" value="1"/>
</dbReference>
<dbReference type="EMBL" id="CADCXV010000690">
    <property type="protein sequence ID" value="CAB0032802.1"/>
    <property type="molecule type" value="Genomic_DNA"/>
</dbReference>
<keyword evidence="8 16" id="KW-0648">Protein biosynthesis</keyword>
<dbReference type="Pfam" id="PF00355">
    <property type="entry name" value="Rieske"/>
    <property type="match status" value="1"/>
</dbReference>
<evidence type="ECO:0000256" key="17">
    <source>
        <dbReference type="SAM" id="MobiDB-lite"/>
    </source>
</evidence>
<dbReference type="Proteomes" id="UP000479190">
    <property type="component" value="Unassembled WGS sequence"/>
</dbReference>
<dbReference type="GO" id="GO:0071540">
    <property type="term" value="C:eukaryotic translation initiation factor 3 complex, eIF3e"/>
    <property type="evidence" value="ECO:0007669"/>
    <property type="project" value="UniProtKB-UniRule"/>
</dbReference>
<organism evidence="20 21">
    <name type="scientific">Trichogramma brassicae</name>
    <dbReference type="NCBI Taxonomy" id="86971"/>
    <lineage>
        <taxon>Eukaryota</taxon>
        <taxon>Metazoa</taxon>
        <taxon>Ecdysozoa</taxon>
        <taxon>Arthropoda</taxon>
        <taxon>Hexapoda</taxon>
        <taxon>Insecta</taxon>
        <taxon>Pterygota</taxon>
        <taxon>Neoptera</taxon>
        <taxon>Endopterygota</taxon>
        <taxon>Hymenoptera</taxon>
        <taxon>Apocrita</taxon>
        <taxon>Proctotrupomorpha</taxon>
        <taxon>Chalcidoidea</taxon>
        <taxon>Trichogrammatidae</taxon>
        <taxon>Trichogramma</taxon>
    </lineage>
</organism>
<evidence type="ECO:0000259" key="18">
    <source>
        <dbReference type="PROSITE" id="PS50250"/>
    </source>
</evidence>
<dbReference type="SMART" id="SM01186">
    <property type="entry name" value="eIF3_N"/>
    <property type="match status" value="1"/>
</dbReference>
<evidence type="ECO:0000256" key="3">
    <source>
        <dbReference type="ARBA" id="ARBA00022490"/>
    </source>
</evidence>
<dbReference type="PROSITE" id="PS50250">
    <property type="entry name" value="PCI"/>
    <property type="match status" value="1"/>
</dbReference>
<keyword evidence="9" id="KW-1133">Transmembrane helix</keyword>
<comment type="similarity">
    <text evidence="2">Belongs to the Rieske iron-sulfur protein family.</text>
</comment>
<dbReference type="Gene3D" id="1.20.5.270">
    <property type="entry name" value="Ubiquinol cytochrome reductase, transmembrane domain"/>
    <property type="match status" value="1"/>
</dbReference>
<keyword evidence="21" id="KW-1185">Reference proteome</keyword>
<protein>
    <recommendedName>
        <fullName evidence="16">Eukaryotic translation initiation factor 3 subunit E</fullName>
        <shortName evidence="16">eIF3e</shortName>
    </recommendedName>
    <alternativeName>
        <fullName evidence="16">Eukaryotic translation initiation factor 3 subunit 6</fullName>
    </alternativeName>
</protein>
<evidence type="ECO:0000256" key="8">
    <source>
        <dbReference type="ARBA" id="ARBA00022917"/>
    </source>
</evidence>
<dbReference type="CDD" id="cd03470">
    <property type="entry name" value="Rieske_cytochrome_bc1"/>
    <property type="match status" value="1"/>
</dbReference>
<dbReference type="Pfam" id="PF01399">
    <property type="entry name" value="PCI"/>
    <property type="match status" value="1"/>
</dbReference>
<dbReference type="OrthoDB" id="417252at2759"/>
<keyword evidence="7" id="KW-0479">Metal-binding</keyword>
<dbReference type="GO" id="GO:0051537">
    <property type="term" value="F:2 iron, 2 sulfur cluster binding"/>
    <property type="evidence" value="ECO:0007669"/>
    <property type="project" value="UniProtKB-KW"/>
</dbReference>
<dbReference type="PRINTS" id="PR00162">
    <property type="entry name" value="RIESKE"/>
</dbReference>
<dbReference type="PROSITE" id="PS51296">
    <property type="entry name" value="RIESKE"/>
    <property type="match status" value="1"/>
</dbReference>
<evidence type="ECO:0000256" key="14">
    <source>
        <dbReference type="ARBA" id="ARBA00034078"/>
    </source>
</evidence>
<dbReference type="InterPro" id="IPR000717">
    <property type="entry name" value="PCI_dom"/>
</dbReference>
<dbReference type="NCBIfam" id="TIGR01416">
    <property type="entry name" value="Rieske_proteo"/>
    <property type="match status" value="1"/>
</dbReference>
<dbReference type="InterPro" id="IPR019010">
    <property type="entry name" value="eIF3e_N"/>
</dbReference>
<dbReference type="PANTHER" id="PTHR10317">
    <property type="entry name" value="EUKARYOTIC TRANSLATION INITIATION FACTOR 3 SUBUNIT E"/>
    <property type="match status" value="1"/>
</dbReference>
<evidence type="ECO:0000256" key="1">
    <source>
        <dbReference type="ARBA" id="ARBA00004167"/>
    </source>
</evidence>
<comment type="subunit">
    <text evidence="15">Component of the eukaryotic translation initiation factor 3 (eIF-3) complex. The eIF-3 complex interacts with pix. Interacts with mxt.</text>
</comment>
<evidence type="ECO:0000256" key="9">
    <source>
        <dbReference type="ARBA" id="ARBA00022989"/>
    </source>
</evidence>
<comment type="function">
    <text evidence="16">Component of the eukaryotic translation initiation factor 3 (eIF-3) complex, which is involved in protein synthesis of a specialized repertoire of mRNAs and, together with other initiation factors, stimulates binding of mRNA and methionyl-tRNAi to the 40S ribosome. The eIF-3 complex specifically targets and initiates translation of a subset of mRNAs involved in cell proliferation.</text>
</comment>
<evidence type="ECO:0000259" key="19">
    <source>
        <dbReference type="PROSITE" id="PS51296"/>
    </source>
</evidence>
<evidence type="ECO:0000256" key="10">
    <source>
        <dbReference type="ARBA" id="ARBA00023004"/>
    </source>
</evidence>
<dbReference type="SUPFAM" id="SSF50022">
    <property type="entry name" value="ISP domain"/>
    <property type="match status" value="1"/>
</dbReference>
<evidence type="ECO:0000256" key="4">
    <source>
        <dbReference type="ARBA" id="ARBA00022540"/>
    </source>
</evidence>
<feature type="region of interest" description="Disordered" evidence="17">
    <location>
        <begin position="1"/>
        <end position="23"/>
    </location>
</feature>
<dbReference type="InterPro" id="IPR036390">
    <property type="entry name" value="WH_DNA-bd_sf"/>
</dbReference>
<evidence type="ECO:0000313" key="21">
    <source>
        <dbReference type="Proteomes" id="UP000479190"/>
    </source>
</evidence>